<dbReference type="PANTHER" id="PTHR19288">
    <property type="entry name" value="4-NITROPHENYLPHOSPHATASE-RELATED"/>
    <property type="match status" value="1"/>
</dbReference>
<keyword evidence="1" id="KW-0378">Hydrolase</keyword>
<dbReference type="InterPro" id="IPR023214">
    <property type="entry name" value="HAD_sf"/>
</dbReference>
<dbReference type="InterPro" id="IPR036412">
    <property type="entry name" value="HAD-like_sf"/>
</dbReference>
<dbReference type="RefSeq" id="WP_179480291.1">
    <property type="nucleotide sequence ID" value="NZ_JACCFW010000001.1"/>
</dbReference>
<organism evidence="1 2">
    <name type="scientific">Allobranchiibius huperziae</name>
    <dbReference type="NCBI Taxonomy" id="1874116"/>
    <lineage>
        <taxon>Bacteria</taxon>
        <taxon>Bacillati</taxon>
        <taxon>Actinomycetota</taxon>
        <taxon>Actinomycetes</taxon>
        <taxon>Micrococcales</taxon>
        <taxon>Dermacoccaceae</taxon>
        <taxon>Allobranchiibius</taxon>
    </lineage>
</organism>
<dbReference type="PANTHER" id="PTHR19288:SF95">
    <property type="entry name" value="D-GLYCEROL 3-PHOSPHATE PHOSPHATASE"/>
    <property type="match status" value="1"/>
</dbReference>
<dbReference type="EMBL" id="JACCFW010000001">
    <property type="protein sequence ID" value="NYJ74426.1"/>
    <property type="molecule type" value="Genomic_DNA"/>
</dbReference>
<dbReference type="AlphaFoldDB" id="A0A853DAA7"/>
<evidence type="ECO:0000313" key="1">
    <source>
        <dbReference type="EMBL" id="NYJ74426.1"/>
    </source>
</evidence>
<dbReference type="Pfam" id="PF13344">
    <property type="entry name" value="Hydrolase_6"/>
    <property type="match status" value="1"/>
</dbReference>
<dbReference type="Proteomes" id="UP000571817">
    <property type="component" value="Unassembled WGS sequence"/>
</dbReference>
<keyword evidence="2" id="KW-1185">Reference proteome</keyword>
<dbReference type="Pfam" id="PF13242">
    <property type="entry name" value="Hydrolase_like"/>
    <property type="match status" value="1"/>
</dbReference>
<evidence type="ECO:0000313" key="2">
    <source>
        <dbReference type="Proteomes" id="UP000571817"/>
    </source>
</evidence>
<accession>A0A853DAA7</accession>
<protein>
    <submittedName>
        <fullName evidence="1">HAD superfamily hydrolase (TIGR01450 family)</fullName>
    </submittedName>
</protein>
<comment type="caution">
    <text evidence="1">The sequence shown here is derived from an EMBL/GenBank/DDBJ whole genome shotgun (WGS) entry which is preliminary data.</text>
</comment>
<sequence length="345" mass="35353">MPRALRDLYPGLVCDLDGVVYRGADAVPYAVEGLSEVASTSPGGVVYATNNASRPPEQVAEQLRSLGLAVSGDHVVNSSVAGAQVLAGRLAAGSPVLAVGGGGVADALRGAGLSPVLPSEVAETIRPVKAVLQGYGPDVRASDLAEVAYAVQSGADWVVTNADRTLPTDRGIAPGNGSLVNAVRSAVDVDPEIVGKPGPLMYQLAAQRLGTDPEHTLGIGDRLETDIAGAHAAGMDSLLVFTGVHGVADVVAADRHLRPRYVAGDLRSLGEVYDEPVADGPGWRVGGLVGALETSAQPNVRFEGSDDGAAQGQDGLRIALRVLWAALDDGRISLKAAVSATQRWQ</sequence>
<dbReference type="GO" id="GO:0005737">
    <property type="term" value="C:cytoplasm"/>
    <property type="evidence" value="ECO:0007669"/>
    <property type="project" value="TreeGrafter"/>
</dbReference>
<reference evidence="1 2" key="1">
    <citation type="submission" date="2020-07" db="EMBL/GenBank/DDBJ databases">
        <title>Sequencing the genomes of 1000 actinobacteria strains.</title>
        <authorList>
            <person name="Klenk H.-P."/>
        </authorList>
    </citation>
    <scope>NUCLEOTIDE SEQUENCE [LARGE SCALE GENOMIC DNA]</scope>
    <source>
        <strain evidence="1 2">DSM 29531</strain>
    </source>
</reference>
<name>A0A853DAA7_9MICO</name>
<dbReference type="Gene3D" id="3.40.50.1000">
    <property type="entry name" value="HAD superfamily/HAD-like"/>
    <property type="match status" value="2"/>
</dbReference>
<dbReference type="SUPFAM" id="SSF56784">
    <property type="entry name" value="HAD-like"/>
    <property type="match status" value="1"/>
</dbReference>
<dbReference type="NCBIfam" id="TIGR01460">
    <property type="entry name" value="HAD-SF-IIA"/>
    <property type="match status" value="1"/>
</dbReference>
<dbReference type="InterPro" id="IPR006357">
    <property type="entry name" value="HAD-SF_hydro_IIA"/>
</dbReference>
<dbReference type="GO" id="GO:0016791">
    <property type="term" value="F:phosphatase activity"/>
    <property type="evidence" value="ECO:0007669"/>
    <property type="project" value="TreeGrafter"/>
</dbReference>
<gene>
    <name evidence="1" type="ORF">HNR15_001389</name>
</gene>
<proteinExistence type="predicted"/>